<dbReference type="PANTHER" id="PTHR40067:SF1">
    <property type="entry name" value="UPF0297 PROTEIN YRZL"/>
    <property type="match status" value="1"/>
</dbReference>
<evidence type="ECO:0000313" key="3">
    <source>
        <dbReference type="EMBL" id="TFF66439.1"/>
    </source>
</evidence>
<dbReference type="PIRSF" id="PIRSF037258">
    <property type="entry name" value="DUF965_bac"/>
    <property type="match status" value="1"/>
</dbReference>
<dbReference type="PANTHER" id="PTHR40067">
    <property type="entry name" value="UPF0297 PROTEIN YRZL"/>
    <property type="match status" value="1"/>
</dbReference>
<dbReference type="InterPro" id="IPR009309">
    <property type="entry name" value="IreB"/>
</dbReference>
<dbReference type="HAMAP" id="MF_01507">
    <property type="entry name" value="UPF0297"/>
    <property type="match status" value="1"/>
</dbReference>
<comment type="similarity">
    <text evidence="1 2">Belongs to the UPF0297 family.</text>
</comment>
<dbReference type="OrthoDB" id="9796303at2"/>
<organism evidence="3 4">
    <name type="scientific">Helcococcus ovis</name>
    <dbReference type="NCBI Taxonomy" id="72026"/>
    <lineage>
        <taxon>Bacteria</taxon>
        <taxon>Bacillati</taxon>
        <taxon>Bacillota</taxon>
        <taxon>Tissierellia</taxon>
        <taxon>Tissierellales</taxon>
        <taxon>Peptoniphilaceae</taxon>
        <taxon>Helcococcus</taxon>
    </lineage>
</organism>
<accession>A0A4R9C377</accession>
<evidence type="ECO:0000256" key="1">
    <source>
        <dbReference type="ARBA" id="ARBA00010888"/>
    </source>
</evidence>
<comment type="caution">
    <text evidence="3">The sequence shown here is derived from an EMBL/GenBank/DDBJ whole genome shotgun (WGS) entry which is preliminary data.</text>
</comment>
<protein>
    <recommendedName>
        <fullName evidence="2">UPF0297 protein EQF91_03820</fullName>
    </recommendedName>
</protein>
<proteinExistence type="inferred from homology"/>
<name>A0A4R9C377_9FIRM</name>
<evidence type="ECO:0000256" key="2">
    <source>
        <dbReference type="HAMAP-Rule" id="MF_01507"/>
    </source>
</evidence>
<gene>
    <name evidence="3" type="ORF">EQF91_03820</name>
</gene>
<reference evidence="3 4" key="1">
    <citation type="submission" date="2019-01" db="EMBL/GenBank/DDBJ databases">
        <title>Draft Genome Sequences of Helcococcus ovis Strains Isolated from the Uterus and Vagina of Dairy Cows with Metritis.</title>
        <authorList>
            <person name="Cunha F."/>
            <person name="Jeon S.J."/>
            <person name="Kutzer P."/>
            <person name="Galvao K.N."/>
        </authorList>
    </citation>
    <scope>NUCLEOTIDE SEQUENCE [LARGE SCALE GENOMIC DNA]</scope>
    <source>
        <strain evidence="3 4">KG-37</strain>
    </source>
</reference>
<dbReference type="NCBIfam" id="NF003997">
    <property type="entry name" value="PRK05473.1"/>
    <property type="match status" value="1"/>
</dbReference>
<evidence type="ECO:0000313" key="4">
    <source>
        <dbReference type="Proteomes" id="UP000297454"/>
    </source>
</evidence>
<dbReference type="GeneID" id="97030755"/>
<dbReference type="AlphaFoldDB" id="A0A4R9C377"/>
<sequence>MTNKFEETMKFKLEVNKEDKTVEILKKVYVSLKDKGYDPANQIIGYILSGDPTYITSYNDARKIIKQIDRNELLENILNFYFEKNDINK</sequence>
<dbReference type="Proteomes" id="UP000297454">
    <property type="component" value="Unassembled WGS sequence"/>
</dbReference>
<keyword evidence="4" id="KW-1185">Reference proteome</keyword>
<dbReference type="Pfam" id="PF06135">
    <property type="entry name" value="IreB"/>
    <property type="match status" value="1"/>
</dbReference>
<dbReference type="EMBL" id="SCFR01000010">
    <property type="protein sequence ID" value="TFF66439.1"/>
    <property type="molecule type" value="Genomic_DNA"/>
</dbReference>
<dbReference type="RefSeq" id="WP_134711574.1">
    <property type="nucleotide sequence ID" value="NZ_CP119081.1"/>
</dbReference>